<name>A0AC34Q2I5_9BILA</name>
<proteinExistence type="predicted"/>
<dbReference type="Proteomes" id="UP000887576">
    <property type="component" value="Unplaced"/>
</dbReference>
<evidence type="ECO:0000313" key="2">
    <source>
        <dbReference type="WBParaSite" id="JU765_v2.g12258.t1"/>
    </source>
</evidence>
<sequence>MSRVNVSDLPNGEQSKLKDIRQYKAGLLQEIHQLQASLNRVNDELAAISIIEDPEERNKHFSIGRKKFNTDPKAGISYLLDRQLLDNTPEAVAGFLLTCKDLRKSAIGDYIGEREDFPIAVMNAFISLQNFRGQPLVPSLRSFLSSFRLPGEAQKIDRLMEYFAKSYCEQNPQIFKNSDTCFVLCYSIIMLNTSLHNASVNAKEKISLDRFLQMHKDIDGCEDVPEELLVNLYENIKTEPFKIPDDETNEFGKAFYNPDRAGWLYKQGSNYKAWQRRWFVLNERCLYYFEQETDKSPRGIIPLESIGVRMVEDRSKPHTFEIYSSNAEVIKSCKTEPTGKIVEGKHSVYRLAASTYEEMNAWTTAIQRNVHKNTLFCTLQKRKKNFDGSLLIKK</sequence>
<reference evidence="2" key="1">
    <citation type="submission" date="2022-11" db="UniProtKB">
        <authorList>
            <consortium name="WormBaseParasite"/>
        </authorList>
    </citation>
    <scope>IDENTIFICATION</scope>
</reference>
<dbReference type="WBParaSite" id="JU765_v2.g12258.t1">
    <property type="protein sequence ID" value="JU765_v2.g12258.t1"/>
    <property type="gene ID" value="JU765_v2.g12258"/>
</dbReference>
<protein>
    <submittedName>
        <fullName evidence="2">Cytohesin 1</fullName>
    </submittedName>
</protein>
<organism evidence="1 2">
    <name type="scientific">Panagrolaimus sp. JU765</name>
    <dbReference type="NCBI Taxonomy" id="591449"/>
    <lineage>
        <taxon>Eukaryota</taxon>
        <taxon>Metazoa</taxon>
        <taxon>Ecdysozoa</taxon>
        <taxon>Nematoda</taxon>
        <taxon>Chromadorea</taxon>
        <taxon>Rhabditida</taxon>
        <taxon>Tylenchina</taxon>
        <taxon>Panagrolaimomorpha</taxon>
        <taxon>Panagrolaimoidea</taxon>
        <taxon>Panagrolaimidae</taxon>
        <taxon>Panagrolaimus</taxon>
    </lineage>
</organism>
<evidence type="ECO:0000313" key="1">
    <source>
        <dbReference type="Proteomes" id="UP000887576"/>
    </source>
</evidence>
<accession>A0AC34Q2I5</accession>